<accession>A0ACC0EQR2</accession>
<name>A0ACC0EQR2_9BASI</name>
<evidence type="ECO:0000313" key="2">
    <source>
        <dbReference type="Proteomes" id="UP001060170"/>
    </source>
</evidence>
<sequence>MITNTSKIIYLLALFDYHQSSRLFSRTWAYFKASTLQDIGSVVWLLIEESPCLNSSACNISQGSLNDQDPFIPSMLVAFGRFDWDWNIQETHTDK</sequence>
<dbReference type="Proteomes" id="UP001060170">
    <property type="component" value="Chromosome 3"/>
</dbReference>
<dbReference type="EMBL" id="CM045867">
    <property type="protein sequence ID" value="KAI7958787.1"/>
    <property type="molecule type" value="Genomic_DNA"/>
</dbReference>
<comment type="caution">
    <text evidence="1">The sequence shown here is derived from an EMBL/GenBank/DDBJ whole genome shotgun (WGS) entry which is preliminary data.</text>
</comment>
<reference evidence="2" key="2">
    <citation type="journal article" date="2018" name="Mol. Plant Microbe Interact.">
        <title>Genome sequence resources for the wheat stripe rust pathogen (Puccinia striiformis f. sp. tritici) and the barley stripe rust pathogen (Puccinia striiformis f. sp. hordei).</title>
        <authorList>
            <person name="Xia C."/>
            <person name="Wang M."/>
            <person name="Yin C."/>
            <person name="Cornejo O.E."/>
            <person name="Hulbert S.H."/>
            <person name="Chen X."/>
        </authorList>
    </citation>
    <scope>NUCLEOTIDE SEQUENCE [LARGE SCALE GENOMIC DNA]</scope>
    <source>
        <strain evidence="2">93-210</strain>
    </source>
</reference>
<reference evidence="1 2" key="3">
    <citation type="journal article" date="2022" name="Microbiol. Spectr.">
        <title>Folding features and dynamics of 3D genome architecture in plant fungal pathogens.</title>
        <authorList>
            <person name="Xia C."/>
        </authorList>
    </citation>
    <scope>NUCLEOTIDE SEQUENCE [LARGE SCALE GENOMIC DNA]</scope>
    <source>
        <strain evidence="1 2">93-210</strain>
    </source>
</reference>
<protein>
    <submittedName>
        <fullName evidence="1">Uncharacterized protein</fullName>
    </submittedName>
</protein>
<proteinExistence type="predicted"/>
<reference evidence="2" key="1">
    <citation type="journal article" date="2018" name="BMC Genomics">
        <title>Genomic insights into host adaptation between the wheat stripe rust pathogen (Puccinia striiformis f. sp. tritici) and the barley stripe rust pathogen (Puccinia striiformis f. sp. hordei).</title>
        <authorList>
            <person name="Xia C."/>
            <person name="Wang M."/>
            <person name="Yin C."/>
            <person name="Cornejo O.E."/>
            <person name="Hulbert S.H."/>
            <person name="Chen X."/>
        </authorList>
    </citation>
    <scope>NUCLEOTIDE SEQUENCE [LARGE SCALE GENOMIC DNA]</scope>
    <source>
        <strain evidence="2">93-210</strain>
    </source>
</reference>
<keyword evidence="2" id="KW-1185">Reference proteome</keyword>
<evidence type="ECO:0000313" key="1">
    <source>
        <dbReference type="EMBL" id="KAI7958787.1"/>
    </source>
</evidence>
<organism evidence="1 2">
    <name type="scientific">Puccinia striiformis f. sp. tritici</name>
    <dbReference type="NCBI Taxonomy" id="168172"/>
    <lineage>
        <taxon>Eukaryota</taxon>
        <taxon>Fungi</taxon>
        <taxon>Dikarya</taxon>
        <taxon>Basidiomycota</taxon>
        <taxon>Pucciniomycotina</taxon>
        <taxon>Pucciniomycetes</taxon>
        <taxon>Pucciniales</taxon>
        <taxon>Pucciniaceae</taxon>
        <taxon>Puccinia</taxon>
    </lineage>
</organism>
<gene>
    <name evidence="1" type="ORF">MJO28_002578</name>
</gene>